<dbReference type="EMBL" id="JAUEPS010000070">
    <property type="protein sequence ID" value="KAK0441461.1"/>
    <property type="molecule type" value="Genomic_DNA"/>
</dbReference>
<evidence type="ECO:0000313" key="8">
    <source>
        <dbReference type="EMBL" id="KAK0441461.1"/>
    </source>
</evidence>
<dbReference type="GO" id="GO:0008519">
    <property type="term" value="F:ammonium channel activity"/>
    <property type="evidence" value="ECO:0007669"/>
    <property type="project" value="InterPro"/>
</dbReference>
<dbReference type="GeneID" id="85349459"/>
<keyword evidence="4 6" id="KW-1133">Transmembrane helix</keyword>
<dbReference type="Proteomes" id="UP001175211">
    <property type="component" value="Unassembled WGS sequence"/>
</dbReference>
<comment type="similarity">
    <text evidence="2">Belongs to the ammonia transporter channel (TC 1.A.11.2) family.</text>
</comment>
<dbReference type="PANTHER" id="PTHR43029">
    <property type="entry name" value="AMMONIUM TRANSPORTER MEP2"/>
    <property type="match status" value="1"/>
</dbReference>
<reference evidence="8" key="1">
    <citation type="submission" date="2023-06" db="EMBL/GenBank/DDBJ databases">
        <authorList>
            <consortium name="Lawrence Berkeley National Laboratory"/>
            <person name="Ahrendt S."/>
            <person name="Sahu N."/>
            <person name="Indic B."/>
            <person name="Wong-Bajracharya J."/>
            <person name="Merenyi Z."/>
            <person name="Ke H.-M."/>
            <person name="Monk M."/>
            <person name="Kocsube S."/>
            <person name="Drula E."/>
            <person name="Lipzen A."/>
            <person name="Balint B."/>
            <person name="Henrissat B."/>
            <person name="Andreopoulos B."/>
            <person name="Martin F.M."/>
            <person name="Harder C.B."/>
            <person name="Rigling D."/>
            <person name="Ford K.L."/>
            <person name="Foster G.D."/>
            <person name="Pangilinan J."/>
            <person name="Papanicolaou A."/>
            <person name="Barry K."/>
            <person name="LaButti K."/>
            <person name="Viragh M."/>
            <person name="Koriabine M."/>
            <person name="Yan M."/>
            <person name="Riley R."/>
            <person name="Champramary S."/>
            <person name="Plett K.L."/>
            <person name="Tsai I.J."/>
            <person name="Slot J."/>
            <person name="Sipos G."/>
            <person name="Plett J."/>
            <person name="Nagy L.G."/>
            <person name="Grigoriev I.V."/>
        </authorList>
    </citation>
    <scope>NUCLEOTIDE SEQUENCE</scope>
    <source>
        <strain evidence="8">CCBAS 213</strain>
    </source>
</reference>
<keyword evidence="9" id="KW-1185">Reference proteome</keyword>
<evidence type="ECO:0000256" key="1">
    <source>
        <dbReference type="ARBA" id="ARBA00004141"/>
    </source>
</evidence>
<dbReference type="RefSeq" id="XP_060323966.1">
    <property type="nucleotide sequence ID" value="XM_060465911.1"/>
</dbReference>
<dbReference type="InterPro" id="IPR001905">
    <property type="entry name" value="Ammonium_transpt"/>
</dbReference>
<gene>
    <name evidence="8" type="ORF">EV420DRAFT_1119769</name>
</gene>
<evidence type="ECO:0000256" key="6">
    <source>
        <dbReference type="SAM" id="Phobius"/>
    </source>
</evidence>
<evidence type="ECO:0000259" key="7">
    <source>
        <dbReference type="Pfam" id="PF00909"/>
    </source>
</evidence>
<dbReference type="InterPro" id="IPR024041">
    <property type="entry name" value="NH4_transpt_AmtB-like_dom"/>
</dbReference>
<evidence type="ECO:0000313" key="9">
    <source>
        <dbReference type="Proteomes" id="UP001175211"/>
    </source>
</evidence>
<evidence type="ECO:0000256" key="4">
    <source>
        <dbReference type="ARBA" id="ARBA00022989"/>
    </source>
</evidence>
<dbReference type="InterPro" id="IPR029020">
    <property type="entry name" value="Ammonium/urea_transptr"/>
</dbReference>
<comment type="subcellular location">
    <subcellularLocation>
        <location evidence="1">Membrane</location>
        <topology evidence="1">Multi-pass membrane protein</topology>
    </subcellularLocation>
</comment>
<accession>A0AA39JGR8</accession>
<dbReference type="PANTHER" id="PTHR43029:SF1">
    <property type="entry name" value="AMMONIUM TRANSPORTER AMTB-LIKE DOMAIN-CONTAINING PROTEIN"/>
    <property type="match status" value="1"/>
</dbReference>
<evidence type="ECO:0000256" key="2">
    <source>
        <dbReference type="ARBA" id="ARBA00005887"/>
    </source>
</evidence>
<proteinExistence type="inferred from homology"/>
<protein>
    <recommendedName>
        <fullName evidence="7">Ammonium transporter AmtB-like domain-containing protein</fullName>
    </recommendedName>
</protein>
<dbReference type="GO" id="GO:0005886">
    <property type="term" value="C:plasma membrane"/>
    <property type="evidence" value="ECO:0007669"/>
    <property type="project" value="TreeGrafter"/>
</dbReference>
<feature type="domain" description="Ammonium transporter AmtB-like" evidence="7">
    <location>
        <begin position="31"/>
        <end position="98"/>
    </location>
</feature>
<organism evidence="8 9">
    <name type="scientific">Armillaria tabescens</name>
    <name type="common">Ringless honey mushroom</name>
    <name type="synonym">Agaricus tabescens</name>
    <dbReference type="NCBI Taxonomy" id="1929756"/>
    <lineage>
        <taxon>Eukaryota</taxon>
        <taxon>Fungi</taxon>
        <taxon>Dikarya</taxon>
        <taxon>Basidiomycota</taxon>
        <taxon>Agaricomycotina</taxon>
        <taxon>Agaricomycetes</taxon>
        <taxon>Agaricomycetidae</taxon>
        <taxon>Agaricales</taxon>
        <taxon>Marasmiineae</taxon>
        <taxon>Physalacriaceae</taxon>
        <taxon>Desarmillaria</taxon>
    </lineage>
</organism>
<feature type="transmembrane region" description="Helical" evidence="6">
    <location>
        <begin position="63"/>
        <end position="82"/>
    </location>
</feature>
<evidence type="ECO:0000256" key="3">
    <source>
        <dbReference type="ARBA" id="ARBA00022692"/>
    </source>
</evidence>
<comment type="caution">
    <text evidence="8">The sequence shown here is derived from an EMBL/GenBank/DDBJ whole genome shotgun (WGS) entry which is preliminary data.</text>
</comment>
<evidence type="ECO:0000256" key="5">
    <source>
        <dbReference type="ARBA" id="ARBA00023136"/>
    </source>
</evidence>
<keyword evidence="5 6" id="KW-0472">Membrane</keyword>
<dbReference type="AlphaFoldDB" id="A0AA39JGR8"/>
<feature type="transmembrane region" description="Helical" evidence="6">
    <location>
        <begin position="29"/>
        <end position="51"/>
    </location>
</feature>
<name>A0AA39JGR8_ARMTA</name>
<dbReference type="Pfam" id="PF00909">
    <property type="entry name" value="Ammonium_transp"/>
    <property type="match status" value="1"/>
</dbReference>
<dbReference type="SUPFAM" id="SSF111352">
    <property type="entry name" value="Ammonium transporter"/>
    <property type="match status" value="1"/>
</dbReference>
<sequence>MVNITYDASGTITATDANGIVSVYNNGDFTWTLTCTALVWLMIPDLGYMYSRLLRRKNALSQIYLNLVCLTVVSFQWLFWGYSLAFSETRDSGGISGIQCVSPWMCIRRIPSY</sequence>
<keyword evidence="3 6" id="KW-0812">Transmembrane</keyword>
<dbReference type="Gene3D" id="1.10.3430.10">
    <property type="entry name" value="Ammonium transporter AmtB like domains"/>
    <property type="match status" value="1"/>
</dbReference>